<dbReference type="GO" id="GO:0003735">
    <property type="term" value="F:structural constituent of ribosome"/>
    <property type="evidence" value="ECO:0007669"/>
    <property type="project" value="InterPro"/>
</dbReference>
<dbReference type="GO" id="GO:1990904">
    <property type="term" value="C:ribonucleoprotein complex"/>
    <property type="evidence" value="ECO:0007669"/>
    <property type="project" value="UniProtKB-KW"/>
</dbReference>
<accession>A0A7V2B1G9</accession>
<proteinExistence type="inferred from homology"/>
<reference evidence="8" key="1">
    <citation type="journal article" date="2020" name="mSystems">
        <title>Genome- and Community-Level Interaction Insights into Carbon Utilization and Element Cycling Functions of Hydrothermarchaeota in Hydrothermal Sediment.</title>
        <authorList>
            <person name="Zhou Z."/>
            <person name="Liu Y."/>
            <person name="Xu W."/>
            <person name="Pan J."/>
            <person name="Luo Z.H."/>
            <person name="Li M."/>
        </authorList>
    </citation>
    <scope>NUCLEOTIDE SEQUENCE [LARGE SCALE GENOMIC DNA]</scope>
    <source>
        <strain evidence="8">SpSt-143</strain>
    </source>
</reference>
<protein>
    <recommendedName>
        <fullName evidence="4 5">Small ribosomal subunit protein bS21</fullName>
    </recommendedName>
</protein>
<dbReference type="GO" id="GO:0005840">
    <property type="term" value="C:ribosome"/>
    <property type="evidence" value="ECO:0007669"/>
    <property type="project" value="UniProtKB-KW"/>
</dbReference>
<name>A0A7V2B1G9_RHOMR</name>
<dbReference type="HAMAP" id="MF_00358">
    <property type="entry name" value="Ribosomal_bS21"/>
    <property type="match status" value="1"/>
</dbReference>
<keyword evidence="3 5" id="KW-0687">Ribonucleoprotein</keyword>
<feature type="compositionally biased region" description="Basic residues" evidence="7">
    <location>
        <begin position="58"/>
        <end position="67"/>
    </location>
</feature>
<gene>
    <name evidence="5 8" type="primary">rpsU</name>
    <name evidence="8" type="ORF">ENO59_08640</name>
</gene>
<evidence type="ECO:0000256" key="4">
    <source>
        <dbReference type="ARBA" id="ARBA00035135"/>
    </source>
</evidence>
<evidence type="ECO:0000256" key="2">
    <source>
        <dbReference type="ARBA" id="ARBA00022980"/>
    </source>
</evidence>
<sequence length="67" mass="8238">MARAGVGIKVRDNEPIDRVLRRFKRAVNRSRLLREYRQHMYYIKPSEERRMEEQKALRNARRHSQQS</sequence>
<dbReference type="GO" id="GO:0006412">
    <property type="term" value="P:translation"/>
    <property type="evidence" value="ECO:0007669"/>
    <property type="project" value="UniProtKB-UniRule"/>
</dbReference>
<evidence type="ECO:0000256" key="7">
    <source>
        <dbReference type="SAM" id="MobiDB-lite"/>
    </source>
</evidence>
<dbReference type="AlphaFoldDB" id="A0A7V2B1G9"/>
<comment type="similarity">
    <text evidence="1 5 6">Belongs to the bacterial ribosomal protein bS21 family.</text>
</comment>
<dbReference type="Gene3D" id="1.20.5.1150">
    <property type="entry name" value="Ribosomal protein S8"/>
    <property type="match status" value="1"/>
</dbReference>
<feature type="region of interest" description="Disordered" evidence="7">
    <location>
        <begin position="47"/>
        <end position="67"/>
    </location>
</feature>
<dbReference type="InterPro" id="IPR001911">
    <property type="entry name" value="Ribosomal_bS21"/>
</dbReference>
<dbReference type="PRINTS" id="PR00976">
    <property type="entry name" value="RIBOSOMALS21"/>
</dbReference>
<keyword evidence="2 5" id="KW-0689">Ribosomal protein</keyword>
<dbReference type="InterPro" id="IPR038380">
    <property type="entry name" value="Ribosomal_bS21_sf"/>
</dbReference>
<organism evidence="8">
    <name type="scientific">Rhodothermus marinus</name>
    <name type="common">Rhodothermus obamensis</name>
    <dbReference type="NCBI Taxonomy" id="29549"/>
    <lineage>
        <taxon>Bacteria</taxon>
        <taxon>Pseudomonadati</taxon>
        <taxon>Rhodothermota</taxon>
        <taxon>Rhodothermia</taxon>
        <taxon>Rhodothermales</taxon>
        <taxon>Rhodothermaceae</taxon>
        <taxon>Rhodothermus</taxon>
    </lineage>
</organism>
<feature type="compositionally biased region" description="Basic and acidic residues" evidence="7">
    <location>
        <begin position="47"/>
        <end position="56"/>
    </location>
</feature>
<dbReference type="Pfam" id="PF01165">
    <property type="entry name" value="Ribosomal_S21"/>
    <property type="match status" value="1"/>
</dbReference>
<evidence type="ECO:0000256" key="1">
    <source>
        <dbReference type="ARBA" id="ARBA00006640"/>
    </source>
</evidence>
<comment type="caution">
    <text evidence="8">The sequence shown here is derived from an EMBL/GenBank/DDBJ whole genome shotgun (WGS) entry which is preliminary data.</text>
</comment>
<dbReference type="NCBIfam" id="TIGR00030">
    <property type="entry name" value="S21p"/>
    <property type="match status" value="1"/>
</dbReference>
<evidence type="ECO:0000256" key="5">
    <source>
        <dbReference type="HAMAP-Rule" id="MF_00358"/>
    </source>
</evidence>
<evidence type="ECO:0000256" key="3">
    <source>
        <dbReference type="ARBA" id="ARBA00023274"/>
    </source>
</evidence>
<evidence type="ECO:0000256" key="6">
    <source>
        <dbReference type="RuleBase" id="RU000667"/>
    </source>
</evidence>
<evidence type="ECO:0000313" key="8">
    <source>
        <dbReference type="EMBL" id="HER96567.1"/>
    </source>
</evidence>
<dbReference type="EMBL" id="DSGB01000006">
    <property type="protein sequence ID" value="HER96567.1"/>
    <property type="molecule type" value="Genomic_DNA"/>
</dbReference>